<comment type="caution">
    <text evidence="2">The sequence shown here is derived from an EMBL/GenBank/DDBJ whole genome shotgun (WGS) entry which is preliminary data.</text>
</comment>
<feature type="region of interest" description="Disordered" evidence="1">
    <location>
        <begin position="50"/>
        <end position="81"/>
    </location>
</feature>
<proteinExistence type="predicted"/>
<dbReference type="EMBL" id="JARJLG010000104">
    <property type="protein sequence ID" value="KAJ7745219.1"/>
    <property type="molecule type" value="Genomic_DNA"/>
</dbReference>
<evidence type="ECO:0000313" key="3">
    <source>
        <dbReference type="Proteomes" id="UP001215280"/>
    </source>
</evidence>
<dbReference type="AlphaFoldDB" id="A0AAD7N4H7"/>
<evidence type="ECO:0000256" key="1">
    <source>
        <dbReference type="SAM" id="MobiDB-lite"/>
    </source>
</evidence>
<dbReference type="Proteomes" id="UP001215280">
    <property type="component" value="Unassembled WGS sequence"/>
</dbReference>
<sequence length="470" mass="50563">MVVKHSESMPWAGQRTSRGEEEFAMISEKALGGRRVTVIRRRSVREMRPQIHDDGRNPGGRGILADGRHHTQRPRCSTTATERAGTCSRIVLILLREEELGPADARAAHRLLDPMAALHDALAPAALHDVAAPIVPPSAGRRARLLHGGAQDEYEPLFWHARAVSLKGVRGDLMAVLQMVMRRVQDAVPVPYRPANTSTSFNDGTSDGRARACLPGDARCARSSNVLFLSSLSATSPLVSHLAHIQGVEARTITALICRAPRPNARRRALARLGAHGVVGLPARCSCPDVGEECSIMYAEGERAQLAVTSFDPSLITPGRRACHSMVAAKPLGGARAAALISPDAHCVMAAPREGERKHDRGARRTLVGNRGHHVHSRPEHESEHGLECGKGLSVRVREGRAIRVHLSAGVPGDLSIACAGADGGRDDAGLPYELPSYKVEEFISLLPSDLDLSSPRFRAIRGTLVGRPQ</sequence>
<evidence type="ECO:0000313" key="2">
    <source>
        <dbReference type="EMBL" id="KAJ7745219.1"/>
    </source>
</evidence>
<name>A0AAD7N4H7_9AGAR</name>
<reference evidence="2" key="1">
    <citation type="submission" date="2023-03" db="EMBL/GenBank/DDBJ databases">
        <title>Massive genome expansion in bonnet fungi (Mycena s.s.) driven by repeated elements and novel gene families across ecological guilds.</title>
        <authorList>
            <consortium name="Lawrence Berkeley National Laboratory"/>
            <person name="Harder C.B."/>
            <person name="Miyauchi S."/>
            <person name="Viragh M."/>
            <person name="Kuo A."/>
            <person name="Thoen E."/>
            <person name="Andreopoulos B."/>
            <person name="Lu D."/>
            <person name="Skrede I."/>
            <person name="Drula E."/>
            <person name="Henrissat B."/>
            <person name="Morin E."/>
            <person name="Kohler A."/>
            <person name="Barry K."/>
            <person name="LaButti K."/>
            <person name="Morin E."/>
            <person name="Salamov A."/>
            <person name="Lipzen A."/>
            <person name="Mereny Z."/>
            <person name="Hegedus B."/>
            <person name="Baldrian P."/>
            <person name="Stursova M."/>
            <person name="Weitz H."/>
            <person name="Taylor A."/>
            <person name="Grigoriev I.V."/>
            <person name="Nagy L.G."/>
            <person name="Martin F."/>
            <person name="Kauserud H."/>
        </authorList>
    </citation>
    <scope>NUCLEOTIDE SEQUENCE</scope>
    <source>
        <strain evidence="2">CBHHK188m</strain>
    </source>
</reference>
<accession>A0AAD7N4H7</accession>
<keyword evidence="3" id="KW-1185">Reference proteome</keyword>
<protein>
    <submittedName>
        <fullName evidence="2">Uncharacterized protein</fullName>
    </submittedName>
</protein>
<organism evidence="2 3">
    <name type="scientific">Mycena maculata</name>
    <dbReference type="NCBI Taxonomy" id="230809"/>
    <lineage>
        <taxon>Eukaryota</taxon>
        <taxon>Fungi</taxon>
        <taxon>Dikarya</taxon>
        <taxon>Basidiomycota</taxon>
        <taxon>Agaricomycotina</taxon>
        <taxon>Agaricomycetes</taxon>
        <taxon>Agaricomycetidae</taxon>
        <taxon>Agaricales</taxon>
        <taxon>Marasmiineae</taxon>
        <taxon>Mycenaceae</taxon>
        <taxon>Mycena</taxon>
    </lineage>
</organism>
<gene>
    <name evidence="2" type="ORF">DFH07DRAFT_963437</name>
</gene>